<gene>
    <name evidence="2" type="ORF">KC01_LOCUS29268</name>
</gene>
<protein>
    <recommendedName>
        <fullName evidence="1">PiggyBac transposable element-derived protein domain-containing protein</fullName>
    </recommendedName>
</protein>
<dbReference type="PANTHER" id="PTHR46599:SF3">
    <property type="entry name" value="PIGGYBAC TRANSPOSABLE ELEMENT-DERIVED PROTEIN 4"/>
    <property type="match status" value="1"/>
</dbReference>
<dbReference type="EMBL" id="OZ035825">
    <property type="protein sequence ID" value="CAL1601269.1"/>
    <property type="molecule type" value="Genomic_DNA"/>
</dbReference>
<sequence length="346" mass="40341">MMLWRGRLAFRVYNPQKPVKYGIKSYILCDSATGYCHNMLPYVGTSATLEDTVFSLLGCLQGRGHTLFMDNFYNSVSLSEHLLGKKTNVCGTLRKNRGEPKMIKEVTKTQVGDRIVRHNGKVMVVAWQDKRLVKMVTTCHHNTMEKVEVWQKGEKQKVPQWKPACVVEYNKCMNGVDKLDQNVAYYPFIRRSTNWSKKCVAYLFQLAIFNAFVLYRARHHQGECKHLLQFLKSVARSWTSRRQEEGGRDEESAAVVGAVLRTHNPRAPYLVDPESRLDGQLRRHKMEHLMATSRKERPNRKCWVCTRRGLRRETNKWCAACHVPLHTGECFNLYHTKLNYWERKSN</sequence>
<evidence type="ECO:0000313" key="3">
    <source>
        <dbReference type="Proteomes" id="UP001497482"/>
    </source>
</evidence>
<evidence type="ECO:0000313" key="2">
    <source>
        <dbReference type="EMBL" id="CAL1601269.1"/>
    </source>
</evidence>
<dbReference type="PANTHER" id="PTHR46599">
    <property type="entry name" value="PIGGYBAC TRANSPOSABLE ELEMENT-DERIVED PROTEIN 4"/>
    <property type="match status" value="1"/>
</dbReference>
<name>A0AAV2LNM7_KNICA</name>
<evidence type="ECO:0000259" key="1">
    <source>
        <dbReference type="Pfam" id="PF13843"/>
    </source>
</evidence>
<feature type="domain" description="PiggyBac transposable element-derived protein" evidence="1">
    <location>
        <begin position="1"/>
        <end position="212"/>
    </location>
</feature>
<reference evidence="2 3" key="1">
    <citation type="submission" date="2024-04" db="EMBL/GenBank/DDBJ databases">
        <authorList>
            <person name="Waldvogel A.-M."/>
            <person name="Schoenle A."/>
        </authorList>
    </citation>
    <scope>NUCLEOTIDE SEQUENCE [LARGE SCALE GENOMIC DNA]</scope>
</reference>
<dbReference type="Proteomes" id="UP001497482">
    <property type="component" value="Chromosome 3"/>
</dbReference>
<organism evidence="2 3">
    <name type="scientific">Knipowitschia caucasica</name>
    <name type="common">Caucasian dwarf goby</name>
    <name type="synonym">Pomatoschistus caucasicus</name>
    <dbReference type="NCBI Taxonomy" id="637954"/>
    <lineage>
        <taxon>Eukaryota</taxon>
        <taxon>Metazoa</taxon>
        <taxon>Chordata</taxon>
        <taxon>Craniata</taxon>
        <taxon>Vertebrata</taxon>
        <taxon>Euteleostomi</taxon>
        <taxon>Actinopterygii</taxon>
        <taxon>Neopterygii</taxon>
        <taxon>Teleostei</taxon>
        <taxon>Neoteleostei</taxon>
        <taxon>Acanthomorphata</taxon>
        <taxon>Gobiaria</taxon>
        <taxon>Gobiiformes</taxon>
        <taxon>Gobioidei</taxon>
        <taxon>Gobiidae</taxon>
        <taxon>Gobiinae</taxon>
        <taxon>Knipowitschia</taxon>
    </lineage>
</organism>
<dbReference type="AlphaFoldDB" id="A0AAV2LNM7"/>
<keyword evidence="3" id="KW-1185">Reference proteome</keyword>
<dbReference type="InterPro" id="IPR029526">
    <property type="entry name" value="PGBD"/>
</dbReference>
<accession>A0AAV2LNM7</accession>
<dbReference type="Pfam" id="PF13843">
    <property type="entry name" value="DDE_Tnp_1_7"/>
    <property type="match status" value="1"/>
</dbReference>
<proteinExistence type="predicted"/>